<name>A0A146KLU0_9EUKA</name>
<evidence type="ECO:0000259" key="6">
    <source>
        <dbReference type="Pfam" id="PF23377"/>
    </source>
</evidence>
<dbReference type="GO" id="GO:0097730">
    <property type="term" value="C:non-motile cilium"/>
    <property type="evidence" value="ECO:0007669"/>
    <property type="project" value="TreeGrafter"/>
</dbReference>
<accession>A0A146KLU0</accession>
<evidence type="ECO:0000256" key="1">
    <source>
        <dbReference type="ARBA" id="ARBA00004138"/>
    </source>
</evidence>
<evidence type="ECO:0000313" key="7">
    <source>
        <dbReference type="EMBL" id="JAP96326.1"/>
    </source>
</evidence>
<keyword evidence="7" id="KW-0282">Flagellum</keyword>
<dbReference type="GO" id="GO:0061512">
    <property type="term" value="P:protein localization to cilium"/>
    <property type="evidence" value="ECO:0007669"/>
    <property type="project" value="TreeGrafter"/>
</dbReference>
<gene>
    <name evidence="7" type="ORF">TPC1_10374</name>
</gene>
<keyword evidence="3" id="KW-0677">Repeat</keyword>
<feature type="domain" description="IFT122 second beta-propeller" evidence="6">
    <location>
        <begin position="424"/>
        <end position="681"/>
    </location>
</feature>
<dbReference type="Gene3D" id="2.130.10.10">
    <property type="entry name" value="YVTN repeat-like/Quinoprotein amine dehydrogenase"/>
    <property type="match status" value="1"/>
</dbReference>
<dbReference type="InterPro" id="IPR011047">
    <property type="entry name" value="Quinoprotein_ADH-like_sf"/>
</dbReference>
<dbReference type="PANTHER" id="PTHR12764:SF4">
    <property type="entry name" value="INTRAFLAGELLAR TRANSPORT PROTEIN 122 HOMOLOG"/>
    <property type="match status" value="1"/>
</dbReference>
<dbReference type="Pfam" id="PF23377">
    <property type="entry name" value="Beta-prop_IFT122_2nd"/>
    <property type="match status" value="1"/>
</dbReference>
<dbReference type="SUPFAM" id="SSF50978">
    <property type="entry name" value="WD40 repeat-like"/>
    <property type="match status" value="1"/>
</dbReference>
<protein>
    <submittedName>
        <fullName evidence="7">Intraflagellar transport protein</fullName>
    </submittedName>
</protein>
<dbReference type="SMART" id="SM00320">
    <property type="entry name" value="WD40"/>
    <property type="match status" value="4"/>
</dbReference>
<keyword evidence="2" id="KW-0853">WD repeat</keyword>
<evidence type="ECO:0000256" key="2">
    <source>
        <dbReference type="ARBA" id="ARBA00022574"/>
    </source>
</evidence>
<sequence>IWSQKTTGQEVYGVCQTTDTSKIYAASGNKVTVMSTNGELIRTIDTPHTTISAITAHPTDQKIVTVGLDNQVVFMDTSGTALFKYGHNTEIQCCAFSPNGSYFLTGADGDIGLYSNGAQRVNKIRVEQVIRSVAWSPSSLWFVLATQTGTLIFMDTEGKEFNRCDTGSPIWAMKLINTSFFKQKETATFEEKDQDEPEIVLNDIGVYGKSLDEQNREKIELLTEKKDKKAKDDEKDEFKKNATAEEFIKNNKIDDERLMLVSWDQKYRVINPGSLAHTGQLVVQKRLFSGKKKKMQDKDNPFLIAESRLPFIPLTFELIKQYVVVAGVGGKIVILNAESGAILLDLFQVNENDPFIVNAPQNANKQGNSKEIKIQKKEEANMLYFGLNNTYIYSLLFVQPNMLLVGLGNGVVLSLQFTFNSIDAIYKNLYAIREGLTQVVVKNMTSNSEFRLDVGSYVQRIAIFSSKLVILSGQKMDVYNIKDQTVQKREVESVLRQEHMRQKKQYLIVEHLKKHEIRFESKFLAATSEHFIIGGDDYVAALTFEGQHTTSWRFKDTIVNCMRVIGGISGQENIIIGTQDGRALLLKIGNRFSVEIVKHYLPITHIDINSDSNLISVIDNNQKLLVYDFFSGNFKQSQAEPIYQMPNISSAAFDLVLPNILSITSGNKIHICIDGTIVYTHNVSHEKATILLQNGSCNYNYNWVKAKQGFGMNVIDLTEVPMTPNVTHHVKKVYQYLAAGVTDFDFNAELNMAIQAASLGVPTQYWMDIAIAALFSNETLLAKEALSMIGNIRVLKILADIIQQQKTQKNEIQLMALALSLVGNFADAAMLFAASGDTTTATELLFFTRSDGLLEIGPFTSLIGAITQRQISKLLTEYSQKQAINLQELKPLPNLALYFKLGSSEEDMIKFRSEIFESSSQNVKQNKLLDFLQIYEQVPVAQGATVQTQQYSYSKDFRIMLRRQLQTLTINSVAKQDILAKHARFLESISDWQASSSSWMDAGDCEKAVEVLIQNKQTNTLLRLVRILPPVNQNKHQQNDIADDWSFVEMQKEDSTQNQNLISAFHMVLRYFEGVGDYESALFIAQRLNDSVALLRLFVSQGMWDQVEELAKIYPEMQNSIHEARAAAFLREGNFMAALERLRLAGNNEKEVAMIRALVEAAVVECKFDMARSLMCQLALQLVKSDDQLYFQALKCIRSKILIMSAYMHLTDFVFKNLHSPDPSNFNLMNFLIKQISDPKMVSICTFLANVSMMPTEITKLDEQFLSKFESMDFSDAKTHAEVQESNLFINSSSKPQLGTLSKLDFGGSGRSLPSGVPEQLVWLVLQHCSGKSTRLNTIATQQLIQMRLPSEIYGMVRQKQMMNKMFTTRQVHDEVCDYCPRCHQPLEVQQQQVTTQRDMLVQTGLPMCSPTLSDICKKCGIPFVRSAVSLDILPLILIEPPEDANILELIERVSAVKIMDQNGQLFRISDTEGLMEELKNSPVVDDGRGVQLPEELWDQVGPTKSFVVNDFTTDPKLFPNLCVGGIVKRVYVNNSEEEVAFCEGCQFFFKLQEYEEAYVMLGKCPVCQTHEMKM</sequence>
<comment type="subcellular location">
    <subcellularLocation>
        <location evidence="1">Cell projection</location>
        <location evidence="1">Cilium</location>
    </subcellularLocation>
</comment>
<dbReference type="PANTHER" id="PTHR12764">
    <property type="entry name" value="WD REPEAT DOMAIN-RELATED"/>
    <property type="match status" value="1"/>
</dbReference>
<keyword evidence="4" id="KW-0969">Cilium</keyword>
<evidence type="ECO:0000256" key="5">
    <source>
        <dbReference type="ARBA" id="ARBA00023273"/>
    </source>
</evidence>
<evidence type="ECO:0000256" key="3">
    <source>
        <dbReference type="ARBA" id="ARBA00022737"/>
    </source>
</evidence>
<dbReference type="InterPro" id="IPR036322">
    <property type="entry name" value="WD40_repeat_dom_sf"/>
</dbReference>
<proteinExistence type="predicted"/>
<dbReference type="SUPFAM" id="SSF50998">
    <property type="entry name" value="Quinoprotein alcohol dehydrogenase-like"/>
    <property type="match status" value="1"/>
</dbReference>
<dbReference type="GO" id="GO:1905515">
    <property type="term" value="P:non-motile cilium assembly"/>
    <property type="evidence" value="ECO:0007669"/>
    <property type="project" value="TreeGrafter"/>
</dbReference>
<feature type="non-terminal residue" evidence="7">
    <location>
        <position position="1"/>
    </location>
</feature>
<dbReference type="InterPro" id="IPR015943">
    <property type="entry name" value="WD40/YVTN_repeat-like_dom_sf"/>
</dbReference>
<dbReference type="InterPro" id="IPR039857">
    <property type="entry name" value="Ift122/121"/>
</dbReference>
<reference evidence="7" key="1">
    <citation type="submission" date="2015-07" db="EMBL/GenBank/DDBJ databases">
        <title>Adaptation to a free-living lifestyle via gene acquisitions in the diplomonad Trepomonas sp. PC1.</title>
        <authorList>
            <person name="Xu F."/>
            <person name="Jerlstrom-Hultqvist J."/>
            <person name="Kolisko M."/>
            <person name="Simpson A.G.B."/>
            <person name="Roger A.J."/>
            <person name="Svard S.G."/>
            <person name="Andersson J.O."/>
        </authorList>
    </citation>
    <scope>NUCLEOTIDE SEQUENCE</scope>
    <source>
        <strain evidence="7">PC1</strain>
    </source>
</reference>
<keyword evidence="5" id="KW-0966">Cell projection</keyword>
<dbReference type="EMBL" id="GDID01000280">
    <property type="protein sequence ID" value="JAP96326.1"/>
    <property type="molecule type" value="Transcribed_RNA"/>
</dbReference>
<dbReference type="GO" id="GO:0035721">
    <property type="term" value="P:intraciliary retrograde transport"/>
    <property type="evidence" value="ECO:0007669"/>
    <property type="project" value="TreeGrafter"/>
</dbReference>
<dbReference type="GO" id="GO:0030991">
    <property type="term" value="C:intraciliary transport particle A"/>
    <property type="evidence" value="ECO:0007669"/>
    <property type="project" value="TreeGrafter"/>
</dbReference>
<dbReference type="InterPro" id="IPR056152">
    <property type="entry name" value="Beta-prop_IFT122_2nd"/>
</dbReference>
<evidence type="ECO:0000256" key="4">
    <source>
        <dbReference type="ARBA" id="ARBA00023069"/>
    </source>
</evidence>
<organism evidence="7">
    <name type="scientific">Trepomonas sp. PC1</name>
    <dbReference type="NCBI Taxonomy" id="1076344"/>
    <lineage>
        <taxon>Eukaryota</taxon>
        <taxon>Metamonada</taxon>
        <taxon>Diplomonadida</taxon>
        <taxon>Hexamitidae</taxon>
        <taxon>Hexamitinae</taxon>
        <taxon>Trepomonas</taxon>
    </lineage>
</organism>
<dbReference type="InterPro" id="IPR001680">
    <property type="entry name" value="WD40_rpt"/>
</dbReference>
<dbReference type="Pfam" id="PF00400">
    <property type="entry name" value="WD40"/>
    <property type="match status" value="1"/>
</dbReference>